<evidence type="ECO:0000256" key="5">
    <source>
        <dbReference type="ARBA" id="ARBA00048542"/>
    </source>
</evidence>
<proteinExistence type="inferred from homology"/>
<comment type="similarity">
    <text evidence="6">Belongs to the azoreductase type 1 family.</text>
</comment>
<evidence type="ECO:0000256" key="6">
    <source>
        <dbReference type="HAMAP-Rule" id="MF_01216"/>
    </source>
</evidence>
<comment type="catalytic activity">
    <reaction evidence="6">
        <text>2 a quinone + NADH + H(+) = 2 a 1,4-benzosemiquinone + NAD(+)</text>
        <dbReference type="Rhea" id="RHEA:65952"/>
        <dbReference type="ChEBI" id="CHEBI:15378"/>
        <dbReference type="ChEBI" id="CHEBI:57540"/>
        <dbReference type="ChEBI" id="CHEBI:57945"/>
        <dbReference type="ChEBI" id="CHEBI:132124"/>
        <dbReference type="ChEBI" id="CHEBI:134225"/>
    </reaction>
</comment>
<keyword evidence="2 6" id="KW-0288">FMN</keyword>
<dbReference type="GO" id="GO:0016655">
    <property type="term" value="F:oxidoreductase activity, acting on NAD(P)H, quinone or similar compound as acceptor"/>
    <property type="evidence" value="ECO:0007669"/>
    <property type="project" value="InterPro"/>
</dbReference>
<feature type="binding site" evidence="6">
    <location>
        <begin position="120"/>
        <end position="123"/>
    </location>
    <ligand>
        <name>FMN</name>
        <dbReference type="ChEBI" id="CHEBI:58210"/>
    </ligand>
</feature>
<dbReference type="AlphaFoldDB" id="A0A0D6Q0A9"/>
<dbReference type="HAMAP" id="MF_01216">
    <property type="entry name" value="Azoreductase_type1"/>
    <property type="match status" value="1"/>
</dbReference>
<dbReference type="Gene3D" id="3.40.50.360">
    <property type="match status" value="1"/>
</dbReference>
<dbReference type="PANTHER" id="PTHR43741:SF4">
    <property type="entry name" value="FMN-DEPENDENT NADH:QUINONE OXIDOREDUCTASE"/>
    <property type="match status" value="1"/>
</dbReference>
<dbReference type="InterPro" id="IPR050104">
    <property type="entry name" value="FMN-dep_NADH:Q_OxRdtase_AzoR1"/>
</dbReference>
<evidence type="ECO:0000313" key="8">
    <source>
        <dbReference type="EMBL" id="GAN96864.1"/>
    </source>
</evidence>
<name>A0A0D6Q0A9_KOMEU</name>
<dbReference type="Pfam" id="PF02525">
    <property type="entry name" value="Flavodoxin_2"/>
    <property type="match status" value="1"/>
</dbReference>
<dbReference type="EC" id="1.7.1.17" evidence="6"/>
<feature type="binding site" evidence="6">
    <location>
        <begin position="165"/>
        <end position="168"/>
    </location>
    <ligand>
        <name>FMN</name>
        <dbReference type="ChEBI" id="CHEBI:58210"/>
    </ligand>
</feature>
<gene>
    <name evidence="6" type="primary">azoR</name>
    <name evidence="8" type="ORF">Geu3261_0118_002</name>
</gene>
<dbReference type="EC" id="1.6.5.-" evidence="6"/>
<keyword evidence="1 6" id="KW-0285">Flavoprotein</keyword>
<dbReference type="Proteomes" id="UP000032675">
    <property type="component" value="Unassembled WGS sequence"/>
</dbReference>
<feature type="binding site" evidence="6">
    <location>
        <begin position="41"/>
        <end position="43"/>
    </location>
    <ligand>
        <name>FMN</name>
        <dbReference type="ChEBI" id="CHEBI:58210"/>
    </ligand>
</feature>
<keyword evidence="3 6" id="KW-0560">Oxidoreductase</keyword>
<accession>A0A0D6Q0A9</accession>
<feature type="domain" description="Flavodoxin-like fold" evidence="7">
    <location>
        <begin position="28"/>
        <end position="224"/>
    </location>
</feature>
<comment type="cofactor">
    <cofactor evidence="6">
        <name>FMN</name>
        <dbReference type="ChEBI" id="CHEBI:58210"/>
    </cofactor>
    <text evidence="6">Binds 1 FMN per subunit.</text>
</comment>
<comment type="subunit">
    <text evidence="6">Homodimer.</text>
</comment>
<feature type="binding site" evidence="6">
    <location>
        <position position="35"/>
    </location>
    <ligand>
        <name>FMN</name>
        <dbReference type="ChEBI" id="CHEBI:58210"/>
    </ligand>
</feature>
<evidence type="ECO:0000256" key="2">
    <source>
        <dbReference type="ARBA" id="ARBA00022643"/>
    </source>
</evidence>
<dbReference type="GO" id="GO:0009055">
    <property type="term" value="F:electron transfer activity"/>
    <property type="evidence" value="ECO:0007669"/>
    <property type="project" value="UniProtKB-UniRule"/>
</dbReference>
<sequence length="229" mass="24323">MFRAIGNLFSGRNRWSVSCAPAEKTNVKILHIDSSILGEYSVSRQLSAETVARQKAEHPDATVLYRDLAADPLPYLTGAHLAARQGTPVTEATLEADLAIGNSHIEDLAAADIIVIGVPMYNFSIPAQLKSWIDRVVVAGKTFQYGATGPEGLLPAGKKAFLISSRGGIYTGDSPAAVLDHQEKYLSAVLGFIGVRDVVWIRAEGLSLGAEAKEAAIVQAQSEIALVPA</sequence>
<dbReference type="SUPFAM" id="SSF52218">
    <property type="entry name" value="Flavoproteins"/>
    <property type="match status" value="1"/>
</dbReference>
<evidence type="ECO:0000256" key="3">
    <source>
        <dbReference type="ARBA" id="ARBA00023002"/>
    </source>
</evidence>
<evidence type="ECO:0000256" key="4">
    <source>
        <dbReference type="ARBA" id="ARBA00023027"/>
    </source>
</evidence>
<dbReference type="GO" id="GO:0010181">
    <property type="term" value="F:FMN binding"/>
    <property type="evidence" value="ECO:0007669"/>
    <property type="project" value="UniProtKB-UniRule"/>
</dbReference>
<dbReference type="GO" id="GO:0016652">
    <property type="term" value="F:oxidoreductase activity, acting on NAD(P)H as acceptor"/>
    <property type="evidence" value="ECO:0007669"/>
    <property type="project" value="UniProtKB-UniRule"/>
</dbReference>
<dbReference type="InterPro" id="IPR023048">
    <property type="entry name" value="NADH:quinone_OxRdtase_FMN_depd"/>
</dbReference>
<reference evidence="8 9" key="1">
    <citation type="submission" date="2012-11" db="EMBL/GenBank/DDBJ databases">
        <title>Whole genome sequence of Gluconacetobacter europaeus NBRC3261.</title>
        <authorList>
            <person name="Azuma Y."/>
            <person name="Higashiura N."/>
            <person name="Hirakawa H."/>
            <person name="Matsushita K."/>
        </authorList>
    </citation>
    <scope>NUCLEOTIDE SEQUENCE [LARGE SCALE GENOMIC DNA]</scope>
    <source>
        <strain evidence="8 9">NBRC 3261</strain>
    </source>
</reference>
<evidence type="ECO:0000256" key="1">
    <source>
        <dbReference type="ARBA" id="ARBA00022630"/>
    </source>
</evidence>
<dbReference type="EMBL" id="BANI01000103">
    <property type="protein sequence ID" value="GAN96864.1"/>
    <property type="molecule type" value="Genomic_DNA"/>
</dbReference>
<dbReference type="InterPro" id="IPR003680">
    <property type="entry name" value="Flavodoxin_fold"/>
</dbReference>
<comment type="caution">
    <text evidence="8">The sequence shown here is derived from an EMBL/GenBank/DDBJ whole genome shotgun (WGS) entry which is preliminary data.</text>
</comment>
<comment type="function">
    <text evidence="6">Quinone reductase that provides resistance to thiol-specific stress caused by electrophilic quinones.</text>
</comment>
<comment type="catalytic activity">
    <reaction evidence="5">
        <text>N,N-dimethyl-1,4-phenylenediamine + anthranilate + 2 NAD(+) = 2-(4-dimethylaminophenyl)diazenylbenzoate + 2 NADH + 2 H(+)</text>
        <dbReference type="Rhea" id="RHEA:55872"/>
        <dbReference type="ChEBI" id="CHEBI:15378"/>
        <dbReference type="ChEBI" id="CHEBI:15783"/>
        <dbReference type="ChEBI" id="CHEBI:16567"/>
        <dbReference type="ChEBI" id="CHEBI:57540"/>
        <dbReference type="ChEBI" id="CHEBI:57945"/>
        <dbReference type="ChEBI" id="CHEBI:71579"/>
        <dbReference type="EC" id="1.7.1.17"/>
    </reaction>
    <physiologicalReaction direction="right-to-left" evidence="5">
        <dbReference type="Rhea" id="RHEA:55874"/>
    </physiologicalReaction>
</comment>
<protein>
    <recommendedName>
        <fullName evidence="6">FMN dependent NADH:quinone oxidoreductase</fullName>
        <ecNumber evidence="6">1.6.5.-</ecNumber>
    </recommendedName>
    <alternativeName>
        <fullName evidence="6">Azo-dye reductase</fullName>
    </alternativeName>
    <alternativeName>
        <fullName evidence="6">FMN-dependent NADH-azo compound oxidoreductase</fullName>
    </alternativeName>
    <alternativeName>
        <fullName evidence="6">FMN-dependent NADH-azoreductase</fullName>
        <ecNumber evidence="6">1.7.1.17</ecNumber>
    </alternativeName>
</protein>
<dbReference type="PANTHER" id="PTHR43741">
    <property type="entry name" value="FMN-DEPENDENT NADH-AZOREDUCTASE 1"/>
    <property type="match status" value="1"/>
</dbReference>
<dbReference type="InterPro" id="IPR029039">
    <property type="entry name" value="Flavoprotein-like_sf"/>
</dbReference>
<comment type="function">
    <text evidence="6">Also exhibits azoreductase activity. Catalyzes the reductive cleavage of the azo bond in aromatic azo compounds to the corresponding amines.</text>
</comment>
<keyword evidence="4 6" id="KW-0520">NAD</keyword>
<evidence type="ECO:0000313" key="9">
    <source>
        <dbReference type="Proteomes" id="UP000032675"/>
    </source>
</evidence>
<evidence type="ECO:0000259" key="7">
    <source>
        <dbReference type="Pfam" id="PF02525"/>
    </source>
</evidence>
<organism evidence="8 9">
    <name type="scientific">Komagataeibacter europaeus NBRC 3261</name>
    <dbReference type="NCBI Taxonomy" id="1234669"/>
    <lineage>
        <taxon>Bacteria</taxon>
        <taxon>Pseudomonadati</taxon>
        <taxon>Pseudomonadota</taxon>
        <taxon>Alphaproteobacteria</taxon>
        <taxon>Acetobacterales</taxon>
        <taxon>Acetobacteraceae</taxon>
        <taxon>Komagataeibacter</taxon>
    </lineage>
</organism>